<dbReference type="AlphaFoldDB" id="A0A6L6WWV1"/>
<gene>
    <name evidence="1" type="ORF">GPA10_10585</name>
</gene>
<evidence type="ECO:0000313" key="2">
    <source>
        <dbReference type="Proteomes" id="UP000483802"/>
    </source>
</evidence>
<reference evidence="1 2" key="1">
    <citation type="submission" date="2019-11" db="EMBL/GenBank/DDBJ databases">
        <title>Streptomyces typhae sp. nov., a novel endophytic actinomycete isolated from the root of cattail pollen (Typha angustifolia L.).</title>
        <authorList>
            <person name="Peng C."/>
        </authorList>
    </citation>
    <scope>NUCLEOTIDE SEQUENCE [LARGE SCALE GENOMIC DNA]</scope>
    <source>
        <strain evidence="2">p1417</strain>
    </source>
</reference>
<keyword evidence="2" id="KW-1185">Reference proteome</keyword>
<organism evidence="1 2">
    <name type="scientific">Streptomyces typhae</name>
    <dbReference type="NCBI Taxonomy" id="2681492"/>
    <lineage>
        <taxon>Bacteria</taxon>
        <taxon>Bacillati</taxon>
        <taxon>Actinomycetota</taxon>
        <taxon>Actinomycetes</taxon>
        <taxon>Kitasatosporales</taxon>
        <taxon>Streptomycetaceae</taxon>
        <taxon>Streptomyces</taxon>
    </lineage>
</organism>
<dbReference type="InterPro" id="IPR017853">
    <property type="entry name" value="GH"/>
</dbReference>
<dbReference type="EMBL" id="WPNZ01000005">
    <property type="protein sequence ID" value="MVO85186.1"/>
    <property type="molecule type" value="Genomic_DNA"/>
</dbReference>
<dbReference type="PROSITE" id="PS51318">
    <property type="entry name" value="TAT"/>
    <property type="match status" value="1"/>
</dbReference>
<evidence type="ECO:0000313" key="1">
    <source>
        <dbReference type="EMBL" id="MVO85186.1"/>
    </source>
</evidence>
<dbReference type="RefSeq" id="WP_157165288.1">
    <property type="nucleotide sequence ID" value="NZ_WPNZ01000005.1"/>
</dbReference>
<name>A0A6L6WWV1_9ACTN</name>
<sequence length="415" mass="45360">MQRVRNTSRVRNASPARESLTRGSFLAGAAAVGAGALVGTALSGQAAAGARAAGALAAGEGAATAGRAARGLTYRGVMYECQDGETPHTGWDRARMRSDLRVVAHDLHANSVVAFGTGVERLAATAAEAAERGLHVWLQPRLADLPERQILDHLAETGREAERLRKQGARVYLSVGCEFILFVPGIVPGDNAVERVQNMLAGNWNPEEAQRKLDRLVPLAARTGRRVFHGPLTYGAAFGDKVDWDLFDLVSVNYYAYFADPQGYVKELAPYRAWGKPVAITECGTCTFEGAPQAGGMGWDVVDYDKPEPEIRPGVRRSERVQAQYLTEVLDVYERMDLHAAMVYQFVTPDAPHRRERRHDLDIASYGLVKPRWRTEDDPTSRWYWEPKESFHAVARHFAARAGGGGTAGGPTPRP</sequence>
<accession>A0A6L6WWV1</accession>
<dbReference type="Gene3D" id="3.20.20.80">
    <property type="entry name" value="Glycosidases"/>
    <property type="match status" value="1"/>
</dbReference>
<dbReference type="InterPro" id="IPR006311">
    <property type="entry name" value="TAT_signal"/>
</dbReference>
<comment type="caution">
    <text evidence="1">The sequence shown here is derived from an EMBL/GenBank/DDBJ whole genome shotgun (WGS) entry which is preliminary data.</text>
</comment>
<dbReference type="Proteomes" id="UP000483802">
    <property type="component" value="Unassembled WGS sequence"/>
</dbReference>
<protein>
    <submittedName>
        <fullName evidence="1">Abortive phage infection protein</fullName>
    </submittedName>
</protein>
<dbReference type="SUPFAM" id="SSF51445">
    <property type="entry name" value="(Trans)glycosidases"/>
    <property type="match status" value="1"/>
</dbReference>
<proteinExistence type="predicted"/>